<feature type="domain" description="DSBA-like thioredoxin" evidence="3">
    <location>
        <begin position="5"/>
        <end position="204"/>
    </location>
</feature>
<protein>
    <recommendedName>
        <fullName evidence="1">2-hydroxychromene-2-carboxylate isomerase</fullName>
        <ecNumber evidence="1">5.99.1.4</ecNumber>
    </recommendedName>
</protein>
<proteinExistence type="inferred from homology"/>
<gene>
    <name evidence="4" type="ORF">EH32_15725</name>
</gene>
<dbReference type="GO" id="GO:0006749">
    <property type="term" value="P:glutathione metabolic process"/>
    <property type="evidence" value="ECO:0007669"/>
    <property type="project" value="TreeGrafter"/>
</dbReference>
<evidence type="ECO:0000256" key="1">
    <source>
        <dbReference type="PIRNR" id="PIRNR006386"/>
    </source>
</evidence>
<dbReference type="CDD" id="cd03022">
    <property type="entry name" value="DsbA_HCCA_Iso"/>
    <property type="match status" value="1"/>
</dbReference>
<dbReference type="InterPro" id="IPR051924">
    <property type="entry name" value="GST_Kappa/NadH"/>
</dbReference>
<comment type="similarity">
    <text evidence="1">Belongs to the GST superfamily. NadH family.</text>
</comment>
<dbReference type="PATRIC" id="fig|39960.10.peg.1222"/>
<feature type="active site" description="Nucleophile" evidence="2">
    <location>
        <position position="13"/>
    </location>
</feature>
<dbReference type="PIRSF" id="PIRSF006386">
    <property type="entry name" value="HCCAis_GSTk"/>
    <property type="match status" value="1"/>
</dbReference>
<evidence type="ECO:0000256" key="2">
    <source>
        <dbReference type="PIRSR" id="PIRSR006386-1"/>
    </source>
</evidence>
<dbReference type="Pfam" id="PF01323">
    <property type="entry name" value="DSBA"/>
    <property type="match status" value="1"/>
</dbReference>
<organism evidence="4 5">
    <name type="scientific">Erythrobacter litoralis</name>
    <dbReference type="NCBI Taxonomy" id="39960"/>
    <lineage>
        <taxon>Bacteria</taxon>
        <taxon>Pseudomonadati</taxon>
        <taxon>Pseudomonadota</taxon>
        <taxon>Alphaproteobacteria</taxon>
        <taxon>Sphingomonadales</taxon>
        <taxon>Erythrobacteraceae</taxon>
        <taxon>Erythrobacter/Porphyrobacter group</taxon>
        <taxon>Erythrobacter</taxon>
    </lineage>
</organism>
<dbReference type="PANTHER" id="PTHR42943">
    <property type="entry name" value="GLUTATHIONE S-TRANSFERASE KAPPA"/>
    <property type="match status" value="1"/>
</dbReference>
<dbReference type="PANTHER" id="PTHR42943:SF2">
    <property type="entry name" value="GLUTATHIONE S-TRANSFERASE KAPPA 1"/>
    <property type="match status" value="1"/>
</dbReference>
<name>A0A074MGW3_9SPHN</name>
<dbReference type="InterPro" id="IPR036249">
    <property type="entry name" value="Thioredoxin-like_sf"/>
</dbReference>
<dbReference type="InterPro" id="IPR044087">
    <property type="entry name" value="NahD-like"/>
</dbReference>
<reference evidence="4 5" key="1">
    <citation type="submission" date="2014-04" db="EMBL/GenBank/DDBJ databases">
        <title>A comprehensive comparison of genomes of Erythrobacter spp. Strains.</title>
        <authorList>
            <person name="Zheng Q."/>
        </authorList>
    </citation>
    <scope>NUCLEOTIDE SEQUENCE [LARGE SCALE GENOMIC DNA]</scope>
    <source>
        <strain evidence="4 5">DSM 8509</strain>
    </source>
</reference>
<dbReference type="GO" id="GO:1901170">
    <property type="term" value="P:naphthalene catabolic process"/>
    <property type="evidence" value="ECO:0007669"/>
    <property type="project" value="InterPro"/>
</dbReference>
<comment type="catalytic activity">
    <reaction evidence="1">
        <text>2-hydroxychromene-2-carboxylate = (3E)-4-(2-hydroxyphenyl)-2-oxobut-3-enoate</text>
        <dbReference type="Rhea" id="RHEA:27401"/>
        <dbReference type="ChEBI" id="CHEBI:59350"/>
        <dbReference type="ChEBI" id="CHEBI:59353"/>
        <dbReference type="EC" id="5.99.1.4"/>
    </reaction>
</comment>
<dbReference type="GO" id="GO:0018845">
    <property type="term" value="F:2-hydroxychromene-2-carboxylate isomerase activity"/>
    <property type="evidence" value="ECO:0007669"/>
    <property type="project" value="UniProtKB-UniRule"/>
</dbReference>
<dbReference type="GO" id="GO:0004364">
    <property type="term" value="F:glutathione transferase activity"/>
    <property type="evidence" value="ECO:0007669"/>
    <property type="project" value="TreeGrafter"/>
</dbReference>
<dbReference type="SUPFAM" id="SSF52833">
    <property type="entry name" value="Thioredoxin-like"/>
    <property type="match status" value="1"/>
</dbReference>
<comment type="caution">
    <text evidence="4">The sequence shown here is derived from an EMBL/GenBank/DDBJ whole genome shotgun (WGS) entry which is preliminary data.</text>
</comment>
<dbReference type="EMBL" id="JMIX01000009">
    <property type="protein sequence ID" value="KEO92704.1"/>
    <property type="molecule type" value="Genomic_DNA"/>
</dbReference>
<evidence type="ECO:0000313" key="5">
    <source>
        <dbReference type="Proteomes" id="UP000027866"/>
    </source>
</evidence>
<keyword evidence="5" id="KW-1185">Reference proteome</keyword>
<evidence type="ECO:0000313" key="4">
    <source>
        <dbReference type="EMBL" id="KEO92704.1"/>
    </source>
</evidence>
<dbReference type="OrthoDB" id="5244108at2"/>
<sequence length="206" mass="22894">MSKSVELVFDFVSPNLYLVWWPLREICARCDAELVVAPVFLAGMHRITGNAPPMIRDKDVRGKNEYAQLEMDRFIAKHGLTQYRLHPQFPFNSITLQRMLVAACEDGRGVQFAEGLLRPIWEDGIDVTDPQALGQAIAAAGFDPQALLARAQDEAVKAKLAANTDQMVERGAFGIPTMFVGPKGGRTEMFFGKERLDQVEDELAKG</sequence>
<dbReference type="InterPro" id="IPR014440">
    <property type="entry name" value="HCCAis_GSTk"/>
</dbReference>
<keyword evidence="1" id="KW-0413">Isomerase</keyword>
<dbReference type="InterPro" id="IPR001853">
    <property type="entry name" value="DSBA-like_thioredoxin_dom"/>
</dbReference>
<dbReference type="AlphaFoldDB" id="A0A074MGW3"/>
<evidence type="ECO:0000259" key="3">
    <source>
        <dbReference type="Pfam" id="PF01323"/>
    </source>
</evidence>
<dbReference type="Gene3D" id="3.40.30.10">
    <property type="entry name" value="Glutaredoxin"/>
    <property type="match status" value="1"/>
</dbReference>
<dbReference type="EC" id="5.99.1.4" evidence="1"/>
<dbReference type="GO" id="GO:0004602">
    <property type="term" value="F:glutathione peroxidase activity"/>
    <property type="evidence" value="ECO:0007669"/>
    <property type="project" value="TreeGrafter"/>
</dbReference>
<dbReference type="KEGG" id="elq:Ga0102493_112132"/>
<dbReference type="RefSeq" id="WP_034905068.1">
    <property type="nucleotide sequence ID" value="NZ_CP017057.1"/>
</dbReference>
<accession>A0A074MGW3</accession>
<dbReference type="Proteomes" id="UP000027866">
    <property type="component" value="Unassembled WGS sequence"/>
</dbReference>